<gene>
    <name evidence="1" type="ORF">EJ08DRAFT_699614</name>
</gene>
<sequence>MRRLGYPELSVGDAHKARLLIEAALEASTELGRIALLTFAATSFLEVQCAGTKSTMKQFRAHINIKLRELEAHVWTVLRERLSGCIAFKDMNRLRYIIARKTSLPSYIEFAADSYEMRKAHAMSMPPEFATKTSGVDALPEQLRSGLVKICAYPWMTKDMLSRDDESMKNIKYQMRDCSSSQCKLTKSTIKNELEEQGNKQMYGVTAAKTLRKGDHILHVETTTAIPSVENSCSACRGLLPTNPIRLICCEEAFCCSACAEKALASFHKVLCGRRFDLPGIDELKPAGQGLTRLLLRFLAIMIQQDEVQERHPLLSPLVRFLAPSYGQLSFFDYNSSVVWPIHILQTLGVDVFADLRYDTWLTNKVIKVIKDRIMNNASGTDAHVDGQSTAYTRAAVIDMKAVRDIRKGEALFISYLGHSAGFKWRPDAERQRRLSHWAAIEYLTKHLGVCDDMEREMVNSQLQHEKFMARMYPGR</sequence>
<comment type="caution">
    <text evidence="1">The sequence shown here is derived from an EMBL/GenBank/DDBJ whole genome shotgun (WGS) entry which is preliminary data.</text>
</comment>
<dbReference type="InterPro" id="IPR050869">
    <property type="entry name" value="H3K4_H4K5_MeTrfase"/>
</dbReference>
<dbReference type="EMBL" id="MU007060">
    <property type="protein sequence ID" value="KAF2427387.1"/>
    <property type="molecule type" value="Genomic_DNA"/>
</dbReference>
<proteinExistence type="predicted"/>
<evidence type="ECO:0008006" key="3">
    <source>
        <dbReference type="Google" id="ProtNLM"/>
    </source>
</evidence>
<keyword evidence="2" id="KW-1185">Reference proteome</keyword>
<dbReference type="SUPFAM" id="SSF82199">
    <property type="entry name" value="SET domain"/>
    <property type="match status" value="1"/>
</dbReference>
<protein>
    <recommendedName>
        <fullName evidence="3">SET domain-containing protein</fullName>
    </recommendedName>
</protein>
<dbReference type="OrthoDB" id="438641at2759"/>
<organism evidence="1 2">
    <name type="scientific">Tothia fuscella</name>
    <dbReference type="NCBI Taxonomy" id="1048955"/>
    <lineage>
        <taxon>Eukaryota</taxon>
        <taxon>Fungi</taxon>
        <taxon>Dikarya</taxon>
        <taxon>Ascomycota</taxon>
        <taxon>Pezizomycotina</taxon>
        <taxon>Dothideomycetes</taxon>
        <taxon>Pleosporomycetidae</taxon>
        <taxon>Venturiales</taxon>
        <taxon>Cylindrosympodiaceae</taxon>
        <taxon>Tothia</taxon>
    </lineage>
</organism>
<name>A0A9P4TWQ0_9PEZI</name>
<dbReference type="Proteomes" id="UP000800235">
    <property type="component" value="Unassembled WGS sequence"/>
</dbReference>
<dbReference type="PANTHER" id="PTHR12197">
    <property type="entry name" value="HISTONE-LYSINE N-METHYLTRANSFERASE SMYD"/>
    <property type="match status" value="1"/>
</dbReference>
<evidence type="ECO:0000313" key="1">
    <source>
        <dbReference type="EMBL" id="KAF2427387.1"/>
    </source>
</evidence>
<reference evidence="1" key="1">
    <citation type="journal article" date="2020" name="Stud. Mycol.">
        <title>101 Dothideomycetes genomes: a test case for predicting lifestyles and emergence of pathogens.</title>
        <authorList>
            <person name="Haridas S."/>
            <person name="Albert R."/>
            <person name="Binder M."/>
            <person name="Bloem J."/>
            <person name="Labutti K."/>
            <person name="Salamov A."/>
            <person name="Andreopoulos B."/>
            <person name="Baker S."/>
            <person name="Barry K."/>
            <person name="Bills G."/>
            <person name="Bluhm B."/>
            <person name="Cannon C."/>
            <person name="Castanera R."/>
            <person name="Culley D."/>
            <person name="Daum C."/>
            <person name="Ezra D."/>
            <person name="Gonzalez J."/>
            <person name="Henrissat B."/>
            <person name="Kuo A."/>
            <person name="Liang C."/>
            <person name="Lipzen A."/>
            <person name="Lutzoni F."/>
            <person name="Magnuson J."/>
            <person name="Mondo S."/>
            <person name="Nolan M."/>
            <person name="Ohm R."/>
            <person name="Pangilinan J."/>
            <person name="Park H.-J."/>
            <person name="Ramirez L."/>
            <person name="Alfaro M."/>
            <person name="Sun H."/>
            <person name="Tritt A."/>
            <person name="Yoshinaga Y."/>
            <person name="Zwiers L.-H."/>
            <person name="Turgeon B."/>
            <person name="Goodwin S."/>
            <person name="Spatafora J."/>
            <person name="Crous P."/>
            <person name="Grigoriev I."/>
        </authorList>
    </citation>
    <scope>NUCLEOTIDE SEQUENCE</scope>
    <source>
        <strain evidence="1">CBS 130266</strain>
    </source>
</reference>
<dbReference type="InterPro" id="IPR046341">
    <property type="entry name" value="SET_dom_sf"/>
</dbReference>
<evidence type="ECO:0000313" key="2">
    <source>
        <dbReference type="Proteomes" id="UP000800235"/>
    </source>
</evidence>
<accession>A0A9P4TWQ0</accession>
<dbReference type="AlphaFoldDB" id="A0A9P4TWQ0"/>